<dbReference type="HAMAP" id="MF_00130">
    <property type="entry name" value="RecU"/>
    <property type="match status" value="1"/>
</dbReference>
<name>A0A3M0AE65_9BACT</name>
<dbReference type="EC" id="3.1.21.10" evidence="13"/>
<evidence type="ECO:0000256" key="8">
    <source>
        <dbReference type="ARBA" id="ARBA00022842"/>
    </source>
</evidence>
<dbReference type="GO" id="GO:0005737">
    <property type="term" value="C:cytoplasm"/>
    <property type="evidence" value="ECO:0007669"/>
    <property type="project" value="UniProtKB-SubCell"/>
</dbReference>
<feature type="binding site" evidence="13">
    <location>
        <position position="66"/>
    </location>
    <ligand>
        <name>Mg(2+)</name>
        <dbReference type="ChEBI" id="CHEBI:18420"/>
    </ligand>
</feature>
<dbReference type="AlphaFoldDB" id="A0A3M0AE65"/>
<comment type="similarity">
    <text evidence="11 13">Belongs to the RecU family.</text>
</comment>
<dbReference type="NCBIfam" id="NF002581">
    <property type="entry name" value="PRK02234.1-2"/>
    <property type="match status" value="1"/>
</dbReference>
<dbReference type="GO" id="GO:0000287">
    <property type="term" value="F:magnesium ion binding"/>
    <property type="evidence" value="ECO:0007669"/>
    <property type="project" value="UniProtKB-UniRule"/>
</dbReference>
<organism evidence="14 15">
    <name type="scientific">Metamycoplasma subdolum</name>
    <dbReference type="NCBI Taxonomy" id="92407"/>
    <lineage>
        <taxon>Bacteria</taxon>
        <taxon>Bacillati</taxon>
        <taxon>Mycoplasmatota</taxon>
        <taxon>Mycoplasmoidales</taxon>
        <taxon>Metamycoplasmataceae</taxon>
        <taxon>Metamycoplasma</taxon>
    </lineage>
</organism>
<accession>A0A3M0AE65</accession>
<dbReference type="SUPFAM" id="SSF52980">
    <property type="entry name" value="Restriction endonuclease-like"/>
    <property type="match status" value="1"/>
</dbReference>
<feature type="binding site" evidence="13">
    <location>
        <position position="79"/>
    </location>
    <ligand>
        <name>Mg(2+)</name>
        <dbReference type="ChEBI" id="CHEBI:18420"/>
    </ligand>
</feature>
<evidence type="ECO:0000256" key="6">
    <source>
        <dbReference type="ARBA" id="ARBA00022763"/>
    </source>
</evidence>
<dbReference type="CDD" id="cd22354">
    <property type="entry name" value="RecU-like"/>
    <property type="match status" value="1"/>
</dbReference>
<dbReference type="InterPro" id="IPR011856">
    <property type="entry name" value="tRNA_endonuc-like_dom_sf"/>
</dbReference>
<dbReference type="GO" id="GO:0007059">
    <property type="term" value="P:chromosome segregation"/>
    <property type="evidence" value="ECO:0007669"/>
    <property type="project" value="UniProtKB-UniRule"/>
</dbReference>
<evidence type="ECO:0000256" key="2">
    <source>
        <dbReference type="ARBA" id="ARBA00022490"/>
    </source>
</evidence>
<keyword evidence="7 13" id="KW-0378">Hydrolase</keyword>
<keyword evidence="6 13" id="KW-0227">DNA damage</keyword>
<evidence type="ECO:0000256" key="11">
    <source>
        <dbReference type="ARBA" id="ARBA00023447"/>
    </source>
</evidence>
<protein>
    <recommendedName>
        <fullName evidence="12 13">Holliday junction resolvase RecU</fullName>
        <ecNumber evidence="13">3.1.21.10</ecNumber>
    </recommendedName>
    <alternativeName>
        <fullName evidence="13">Recombination protein U homolog</fullName>
    </alternativeName>
</protein>
<evidence type="ECO:0000256" key="1">
    <source>
        <dbReference type="ARBA" id="ARBA00004496"/>
    </source>
</evidence>
<feature type="binding site" evidence="13">
    <location>
        <position position="97"/>
    </location>
    <ligand>
        <name>Mg(2+)</name>
        <dbReference type="ChEBI" id="CHEBI:18420"/>
    </ligand>
</feature>
<keyword evidence="3 13" id="KW-0540">Nuclease</keyword>
<dbReference type="GO" id="GO:0008821">
    <property type="term" value="F:crossover junction DNA endonuclease activity"/>
    <property type="evidence" value="ECO:0007669"/>
    <property type="project" value="UniProtKB-EC"/>
</dbReference>
<keyword evidence="2 13" id="KW-0963">Cytoplasm</keyword>
<keyword evidence="8 13" id="KW-0460">Magnesium</keyword>
<evidence type="ECO:0000256" key="7">
    <source>
        <dbReference type="ARBA" id="ARBA00022801"/>
    </source>
</evidence>
<dbReference type="OrthoDB" id="9783592at2"/>
<dbReference type="Gene3D" id="3.40.1350.10">
    <property type="match status" value="1"/>
</dbReference>
<feature type="site" description="Transition state stabilizer" evidence="13">
    <location>
        <position position="81"/>
    </location>
</feature>
<keyword evidence="5 13" id="KW-0255">Endonuclease</keyword>
<evidence type="ECO:0000256" key="5">
    <source>
        <dbReference type="ARBA" id="ARBA00022759"/>
    </source>
</evidence>
<keyword evidence="4 13" id="KW-0479">Metal-binding</keyword>
<evidence type="ECO:0000256" key="4">
    <source>
        <dbReference type="ARBA" id="ARBA00022723"/>
    </source>
</evidence>
<evidence type="ECO:0000313" key="14">
    <source>
        <dbReference type="EMBL" id="RMA77452.1"/>
    </source>
</evidence>
<gene>
    <name evidence="13" type="primary">recU</name>
    <name evidence="14" type="ORF">JN00_0562</name>
</gene>
<evidence type="ECO:0000256" key="12">
    <source>
        <dbReference type="ARBA" id="ARBA00029523"/>
    </source>
</evidence>
<comment type="cofactor">
    <cofactor evidence="13">
        <name>Mg(2+)</name>
        <dbReference type="ChEBI" id="CHEBI:18420"/>
    </cofactor>
    <text evidence="13">Binds 1 Mg(2+) ion per subunit.</text>
</comment>
<evidence type="ECO:0000256" key="3">
    <source>
        <dbReference type="ARBA" id="ARBA00022722"/>
    </source>
</evidence>
<evidence type="ECO:0000313" key="15">
    <source>
        <dbReference type="Proteomes" id="UP000267246"/>
    </source>
</evidence>
<comment type="subcellular location">
    <subcellularLocation>
        <location evidence="1 13">Cytoplasm</location>
    </subcellularLocation>
</comment>
<proteinExistence type="inferred from homology"/>
<keyword evidence="9 13" id="KW-0233">DNA recombination</keyword>
<comment type="caution">
    <text evidence="13">Lacks conserved residue(s) required for the propagation of feature annotation.</text>
</comment>
<dbReference type="EMBL" id="REFI01000011">
    <property type="protein sequence ID" value="RMA77452.1"/>
    <property type="molecule type" value="Genomic_DNA"/>
</dbReference>
<keyword evidence="15" id="KW-1185">Reference proteome</keyword>
<reference evidence="14 15" key="1">
    <citation type="submission" date="2018-10" db="EMBL/GenBank/DDBJ databases">
        <title>Genomic Encyclopedia of Archaeal and Bacterial Type Strains, Phase II (KMG-II): from individual species to whole genera.</title>
        <authorList>
            <person name="Goeker M."/>
        </authorList>
    </citation>
    <scope>NUCLEOTIDE SEQUENCE [LARGE SCALE GENOMIC DNA]</scope>
    <source>
        <strain evidence="14 15">ATCC 29870</strain>
    </source>
</reference>
<dbReference type="Proteomes" id="UP000267246">
    <property type="component" value="Unassembled WGS sequence"/>
</dbReference>
<dbReference type="GO" id="GO:0003676">
    <property type="term" value="F:nucleic acid binding"/>
    <property type="evidence" value="ECO:0007669"/>
    <property type="project" value="InterPro"/>
</dbReference>
<dbReference type="InterPro" id="IPR004612">
    <property type="entry name" value="Resolv_RecU"/>
</dbReference>
<evidence type="ECO:0000256" key="9">
    <source>
        <dbReference type="ARBA" id="ARBA00023172"/>
    </source>
</evidence>
<dbReference type="GO" id="GO:0006281">
    <property type="term" value="P:DNA repair"/>
    <property type="evidence" value="ECO:0007669"/>
    <property type="project" value="UniProtKB-UniRule"/>
</dbReference>
<comment type="catalytic activity">
    <reaction evidence="13">
        <text>Endonucleolytic cleavage at a junction such as a reciprocal single-stranded crossover between two homologous DNA duplexes (Holliday junction).</text>
        <dbReference type="EC" id="3.1.21.10"/>
    </reaction>
</comment>
<dbReference type="RefSeq" id="WP_121941000.1">
    <property type="nucleotide sequence ID" value="NZ_CP137846.1"/>
</dbReference>
<sequence>MEINYNTKNRGMLLEKIINDTNAFYLINKVALIHKKNLDIKFKAVNVEKKQLKTRDAFIIGKSNVDYYGVYRGKFIAFECKSTEENKLPKHSIREHQFEYLDLVMKFDGVAFWILFYKLTNEFILINHADFKKHFLKRKSLSNEEARLIGKIVPLNFPGVIDYLSMLN</sequence>
<comment type="function">
    <text evidence="13">Endonuclease that resolves Holliday junction intermediates in genetic recombination. Cleaves mobile four-strand junctions by introducing symmetrical nicks in paired strands. Promotes annealing of linear ssDNA with homologous dsDNA. Required for DNA repair, homologous recombination and chromosome segregation.</text>
</comment>
<dbReference type="GO" id="GO:0006310">
    <property type="term" value="P:DNA recombination"/>
    <property type="evidence" value="ECO:0007669"/>
    <property type="project" value="UniProtKB-UniRule"/>
</dbReference>
<keyword evidence="10 13" id="KW-0234">DNA repair</keyword>
<dbReference type="InterPro" id="IPR011335">
    <property type="entry name" value="Restrct_endonuc-II-like"/>
</dbReference>
<dbReference type="Pfam" id="PF03838">
    <property type="entry name" value="RecU"/>
    <property type="match status" value="1"/>
</dbReference>
<evidence type="ECO:0000256" key="13">
    <source>
        <dbReference type="HAMAP-Rule" id="MF_00130"/>
    </source>
</evidence>
<evidence type="ECO:0000256" key="10">
    <source>
        <dbReference type="ARBA" id="ARBA00023204"/>
    </source>
</evidence>
<comment type="caution">
    <text evidence="14">The sequence shown here is derived from an EMBL/GenBank/DDBJ whole genome shotgun (WGS) entry which is preliminary data.</text>
</comment>